<dbReference type="PANTHER" id="PTHR47272:SF1">
    <property type="entry name" value="PIGGYBAC TRANSPOSABLE ELEMENT-DERIVED PROTEIN 3-LIKE"/>
    <property type="match status" value="1"/>
</dbReference>
<evidence type="ECO:0000313" key="2">
    <source>
        <dbReference type="EMBL" id="KAJ8967146.1"/>
    </source>
</evidence>
<dbReference type="GO" id="GO:0015630">
    <property type="term" value="C:microtubule cytoskeleton"/>
    <property type="evidence" value="ECO:0007669"/>
    <property type="project" value="UniProtKB-ARBA"/>
</dbReference>
<feature type="domain" description="PiggyBac transposable element-derived protein" evidence="1">
    <location>
        <begin position="31"/>
        <end position="379"/>
    </location>
</feature>
<dbReference type="AlphaFoldDB" id="A0AAV8ZMX0"/>
<dbReference type="Pfam" id="PF13843">
    <property type="entry name" value="DDE_Tnp_1_7"/>
    <property type="match status" value="1"/>
</dbReference>
<dbReference type="Proteomes" id="UP001162156">
    <property type="component" value="Unassembled WGS sequence"/>
</dbReference>
<organism evidence="2 3">
    <name type="scientific">Rhamnusium bicolor</name>
    <dbReference type="NCBI Taxonomy" id="1586634"/>
    <lineage>
        <taxon>Eukaryota</taxon>
        <taxon>Metazoa</taxon>
        <taxon>Ecdysozoa</taxon>
        <taxon>Arthropoda</taxon>
        <taxon>Hexapoda</taxon>
        <taxon>Insecta</taxon>
        <taxon>Pterygota</taxon>
        <taxon>Neoptera</taxon>
        <taxon>Endopterygota</taxon>
        <taxon>Coleoptera</taxon>
        <taxon>Polyphaga</taxon>
        <taxon>Cucujiformia</taxon>
        <taxon>Chrysomeloidea</taxon>
        <taxon>Cerambycidae</taxon>
        <taxon>Lepturinae</taxon>
        <taxon>Rhagiini</taxon>
        <taxon>Rhamnusium</taxon>
    </lineage>
</organism>
<gene>
    <name evidence="2" type="ORF">NQ314_003061</name>
</gene>
<reference evidence="2" key="1">
    <citation type="journal article" date="2023" name="Insect Mol. Biol.">
        <title>Genome sequencing provides insights into the evolution of gene families encoding plant cell wall-degrading enzymes in longhorned beetles.</title>
        <authorList>
            <person name="Shin N.R."/>
            <person name="Okamura Y."/>
            <person name="Kirsch R."/>
            <person name="Pauchet Y."/>
        </authorList>
    </citation>
    <scope>NUCLEOTIDE SEQUENCE</scope>
    <source>
        <strain evidence="2">RBIC_L_NR</strain>
    </source>
</reference>
<comment type="caution">
    <text evidence="2">The sequence shown here is derived from an EMBL/GenBank/DDBJ whole genome shotgun (WGS) entry which is preliminary data.</text>
</comment>
<dbReference type="EMBL" id="JANEYF010000892">
    <property type="protein sequence ID" value="KAJ8967146.1"/>
    <property type="molecule type" value="Genomic_DNA"/>
</dbReference>
<sequence>MLDDSLNVSQEDNAWTDFQSLPADICEMDQPYQFFSYYFTKDILSYITEQTNLFSVQVRPEKPANISEDDIKAFVGICIYMSVIHLPSTRSYWNNTMEIPAVSQTMTCNRFEEIKRFLHFSNNNEQVPFGQDGHDKLFKIRPFLDEVRESLLRIPKEEHLAIDEQIVPTKTRSSMKQYNPKKPHKWGFKVFVLSGVSGFSYDFDFFCGTTKREDHQPDLGASSNVVVKLANTIPRNKKYKLFFDNWFTCIPLLVFLTKEGILPLGTVRMNRLPNCQLPKENEMKKRGRGSVVEKVAKVDGISVSVVAWYDNTLVTTVSTYVGHLPLSEVTRFDRKSKSNIVIPRPKCIEVYNSYMGGVDLLDSMLGYYRIKIRSKKCYTGFCPQYKYRLGDTYGTTTHKVLLDPTVHHAEKIVLSDRRRDDYQAYRPPLRDIDIVNDRHGDTIYKHPMVPGYEGELRKMVYTVKKYLQSLENLGQPIENRDTLPLHTLSGKLDKITLREWEEENTQNELSILNDFYAFLKERLEMNSSGSLLKSKIRNSSETSACEVQTQLLATLWKLEENFTNPPIWSGDDKADEKLFVETVSRDENGFVPREHGKFGQRYTVQATEALSDFEKLQIADQAAQNQITKIGYLQDNKWDPKTLEDKEVSICC</sequence>
<evidence type="ECO:0000259" key="1">
    <source>
        <dbReference type="Pfam" id="PF13843"/>
    </source>
</evidence>
<protein>
    <recommendedName>
        <fullName evidence="1">PiggyBac transposable element-derived protein domain-containing protein</fullName>
    </recommendedName>
</protein>
<dbReference type="InterPro" id="IPR029526">
    <property type="entry name" value="PGBD"/>
</dbReference>
<proteinExistence type="predicted"/>
<evidence type="ECO:0000313" key="3">
    <source>
        <dbReference type="Proteomes" id="UP001162156"/>
    </source>
</evidence>
<keyword evidence="3" id="KW-1185">Reference proteome</keyword>
<name>A0AAV8ZMX0_9CUCU</name>
<dbReference type="GO" id="GO:0005930">
    <property type="term" value="C:axoneme"/>
    <property type="evidence" value="ECO:0007669"/>
    <property type="project" value="UniProtKB-SubCell"/>
</dbReference>
<dbReference type="PANTHER" id="PTHR47272">
    <property type="entry name" value="DDE_TNP_1_7 DOMAIN-CONTAINING PROTEIN"/>
    <property type="match status" value="1"/>
</dbReference>
<accession>A0AAV8ZMX0</accession>